<dbReference type="KEGG" id="ure:UREG_07185"/>
<keyword evidence="3" id="KW-1185">Reference proteome</keyword>
<gene>
    <name evidence="2" type="ORF">UREG_07185</name>
</gene>
<dbReference type="PANTHER" id="PTHR37981:SF1">
    <property type="entry name" value="SGNH HYDROLASE-TYPE ESTERASE DOMAIN-CONTAINING PROTEIN"/>
    <property type="match status" value="1"/>
</dbReference>
<accession>C4JYD4</accession>
<protein>
    <submittedName>
        <fullName evidence="2">Uncharacterized protein</fullName>
    </submittedName>
</protein>
<dbReference type="RefSeq" id="XP_002582412.1">
    <property type="nucleotide sequence ID" value="XM_002582366.1"/>
</dbReference>
<name>C4JYD4_UNCRE</name>
<sequence>MLSLVSSSRFGIVLSVLLGVTQSHVIPLIDNITNHSGLQRRQGDKNPTHFNWVKSFAAIGDSYSAGIGSGAHLGQIWHNRDDWRCSRYDQSYPMIMNNYLGTDVEKFQYLACSGDKSWQIYDQAKKLEGNIDLLTLTAGGNDLCLAEIIKDCIMLSFYGEATCNAILKKAQGNLDLIMRHNIKEILLALNDKMADDGIVVFNSYARFFNTENEDCAQKQDWSSFEWVRSIWLNLQRPLPLTVARRKRFNELTTGLNDVIHDVIKEVQSEVKYNIGFSNWDRWAIEGVKGQMCDPSSSGAYPDPDQPDLIFFKPDTRKSEFTVFPFSSTIKRNINETVDSNDSGRQNPSRFNEKQIGALGGRLNLPPRDLDEDGVNRAIYKSSLWNSVNPRAAALKRLDPRAPDLPGCPGNDNGPLPGLGDFVPDFFGRVFHPNEEGHNAIASFAIETTMNLRAKVLGVEPKICEVKEQFKCWQKEGMKGYATADVLDMNYKKFCDEVKPPGEGAVGWKFTKKYQVGTPDEQEFEYELGDLGDGFNKNECLESFKRIIHGCDGNDPENPLNWKFGGTWKRDQDTYTVTPKRTNRPWPLKKPYGSCEGESFISFSGYVIAGAGWSSWDEGRESLLPAIKSCLGKGVTTWTFKYLDKPDDDGYEWYVGFHTPVFVNNRCFKNNKAVFGAKGFTDGCKGSGWA</sequence>
<dbReference type="eggNOG" id="ENOG502QVBV">
    <property type="taxonomic scope" value="Eukaryota"/>
</dbReference>
<dbReference type="SUPFAM" id="SSF52266">
    <property type="entry name" value="SGNH hydrolase"/>
    <property type="match status" value="1"/>
</dbReference>
<dbReference type="AlphaFoldDB" id="C4JYD4"/>
<dbReference type="CDD" id="cd01823">
    <property type="entry name" value="SEST_like"/>
    <property type="match status" value="1"/>
</dbReference>
<dbReference type="InParanoid" id="C4JYD4"/>
<dbReference type="EMBL" id="CH476619">
    <property type="protein sequence ID" value="EEP82320.1"/>
    <property type="molecule type" value="Genomic_DNA"/>
</dbReference>
<dbReference type="GO" id="GO:0016788">
    <property type="term" value="F:hydrolase activity, acting on ester bonds"/>
    <property type="evidence" value="ECO:0007669"/>
    <property type="project" value="InterPro"/>
</dbReference>
<dbReference type="InterPro" id="IPR037460">
    <property type="entry name" value="SEST-like"/>
</dbReference>
<feature type="chain" id="PRO_5002937980" evidence="1">
    <location>
        <begin position="24"/>
        <end position="689"/>
    </location>
</feature>
<dbReference type="PANTHER" id="PTHR37981">
    <property type="entry name" value="LIPASE 2"/>
    <property type="match status" value="1"/>
</dbReference>
<evidence type="ECO:0000313" key="3">
    <source>
        <dbReference type="Proteomes" id="UP000002058"/>
    </source>
</evidence>
<evidence type="ECO:0000313" key="2">
    <source>
        <dbReference type="EMBL" id="EEP82320.1"/>
    </source>
</evidence>
<evidence type="ECO:0000256" key="1">
    <source>
        <dbReference type="SAM" id="SignalP"/>
    </source>
</evidence>
<dbReference type="OrthoDB" id="1896086at2759"/>
<organism evidence="2 3">
    <name type="scientific">Uncinocarpus reesii (strain UAMH 1704)</name>
    <dbReference type="NCBI Taxonomy" id="336963"/>
    <lineage>
        <taxon>Eukaryota</taxon>
        <taxon>Fungi</taxon>
        <taxon>Dikarya</taxon>
        <taxon>Ascomycota</taxon>
        <taxon>Pezizomycotina</taxon>
        <taxon>Eurotiomycetes</taxon>
        <taxon>Eurotiomycetidae</taxon>
        <taxon>Onygenales</taxon>
        <taxon>Onygenaceae</taxon>
        <taxon>Uncinocarpus</taxon>
    </lineage>
</organism>
<dbReference type="OMA" id="ERADANM"/>
<dbReference type="InterPro" id="IPR036514">
    <property type="entry name" value="SGNH_hydro_sf"/>
</dbReference>
<dbReference type="STRING" id="336963.C4JYD4"/>
<feature type="signal peptide" evidence="1">
    <location>
        <begin position="1"/>
        <end position="23"/>
    </location>
</feature>
<dbReference type="GeneID" id="8439787"/>
<keyword evidence="1" id="KW-0732">Signal</keyword>
<dbReference type="HOGENOM" id="CLU_032618_0_0_1"/>
<dbReference type="Gene3D" id="3.40.50.1110">
    <property type="entry name" value="SGNH hydrolase"/>
    <property type="match status" value="1"/>
</dbReference>
<dbReference type="GO" id="GO:0006629">
    <property type="term" value="P:lipid metabolic process"/>
    <property type="evidence" value="ECO:0007669"/>
    <property type="project" value="TreeGrafter"/>
</dbReference>
<dbReference type="Pfam" id="PF18647">
    <property type="entry name" value="Fungal_lectin_2"/>
    <property type="match status" value="1"/>
</dbReference>
<proteinExistence type="predicted"/>
<reference evidence="3" key="1">
    <citation type="journal article" date="2009" name="Genome Res.">
        <title>Comparative genomic analyses of the human fungal pathogens Coccidioides and their relatives.</title>
        <authorList>
            <person name="Sharpton T.J."/>
            <person name="Stajich J.E."/>
            <person name="Rounsley S.D."/>
            <person name="Gardner M.J."/>
            <person name="Wortman J.R."/>
            <person name="Jordar V.S."/>
            <person name="Maiti R."/>
            <person name="Kodira C.D."/>
            <person name="Neafsey D.E."/>
            <person name="Zeng Q."/>
            <person name="Hung C.-Y."/>
            <person name="McMahan C."/>
            <person name="Muszewska A."/>
            <person name="Grynberg M."/>
            <person name="Mandel M.A."/>
            <person name="Kellner E.M."/>
            <person name="Barker B.M."/>
            <person name="Galgiani J.N."/>
            <person name="Orbach M.J."/>
            <person name="Kirkland T.N."/>
            <person name="Cole G.T."/>
            <person name="Henn M.R."/>
            <person name="Birren B.W."/>
            <person name="Taylor J.W."/>
        </authorList>
    </citation>
    <scope>NUCLEOTIDE SEQUENCE [LARGE SCALE GENOMIC DNA]</scope>
    <source>
        <strain evidence="3">UAMH 1704</strain>
    </source>
</reference>
<dbReference type="Proteomes" id="UP000002058">
    <property type="component" value="Unassembled WGS sequence"/>
</dbReference>
<dbReference type="VEuPathDB" id="FungiDB:UREG_07185"/>